<dbReference type="EMBL" id="JAYKXP010000052">
    <property type="protein sequence ID" value="KAK7035508.1"/>
    <property type="molecule type" value="Genomic_DNA"/>
</dbReference>
<comment type="caution">
    <text evidence="3">The sequence shown here is derived from an EMBL/GenBank/DDBJ whole genome shotgun (WGS) entry which is preliminary data.</text>
</comment>
<evidence type="ECO:0000313" key="3">
    <source>
        <dbReference type="EMBL" id="KAK7035508.1"/>
    </source>
</evidence>
<reference evidence="3 4" key="1">
    <citation type="submission" date="2024-01" db="EMBL/GenBank/DDBJ databases">
        <title>A draft genome for a cacao thread blight-causing isolate of Paramarasmius palmivorus.</title>
        <authorList>
            <person name="Baruah I.K."/>
            <person name="Bukari Y."/>
            <person name="Amoako-Attah I."/>
            <person name="Meinhardt L.W."/>
            <person name="Bailey B.A."/>
            <person name="Cohen S.P."/>
        </authorList>
    </citation>
    <scope>NUCLEOTIDE SEQUENCE [LARGE SCALE GENOMIC DNA]</scope>
    <source>
        <strain evidence="3 4">GH-12</strain>
    </source>
</reference>
<accession>A0AAW0CAC8</accession>
<sequence length="339" mass="36780">MPSIYTLREREEPNQLHAILLSLPSLSTEETMTPLQIALVVLAATLVLIAGIAVIRVVVQHAQETPPRTIDKSSSSSIKTPESENPEPVPQQSVTVPRLPDLPADCDNDSFVRLPYLDSSHAGKHAQLSFQAGFAAARKRAGSKSELDSESEFSSITSSAEEDTLGLCGTASANTSMTSVTDSVETQSLEAESDLEGLDVELELGEVKKASTQSMEVKRGILVSWRLSFPSDYSSMPTVVVSEALDQVEDTLPISSPSTTKNGFLSPSSTFRTQNSLDSCASSVSVDLDQFPLPPVSPYIISLPLPLDDRLEFQDTFTDSERRMTEKRSTVEHVIMLYA</sequence>
<organism evidence="3 4">
    <name type="scientific">Paramarasmius palmivorus</name>
    <dbReference type="NCBI Taxonomy" id="297713"/>
    <lineage>
        <taxon>Eukaryota</taxon>
        <taxon>Fungi</taxon>
        <taxon>Dikarya</taxon>
        <taxon>Basidiomycota</taxon>
        <taxon>Agaricomycotina</taxon>
        <taxon>Agaricomycetes</taxon>
        <taxon>Agaricomycetidae</taxon>
        <taxon>Agaricales</taxon>
        <taxon>Marasmiineae</taxon>
        <taxon>Marasmiaceae</taxon>
        <taxon>Paramarasmius</taxon>
    </lineage>
</organism>
<keyword evidence="2" id="KW-0472">Membrane</keyword>
<name>A0AAW0CAC8_9AGAR</name>
<dbReference type="AlphaFoldDB" id="A0AAW0CAC8"/>
<feature type="transmembrane region" description="Helical" evidence="2">
    <location>
        <begin position="35"/>
        <end position="59"/>
    </location>
</feature>
<proteinExistence type="predicted"/>
<gene>
    <name evidence="3" type="ORF">VNI00_011801</name>
</gene>
<evidence type="ECO:0000256" key="1">
    <source>
        <dbReference type="SAM" id="MobiDB-lite"/>
    </source>
</evidence>
<feature type="region of interest" description="Disordered" evidence="1">
    <location>
        <begin position="64"/>
        <end position="101"/>
    </location>
</feature>
<dbReference type="Proteomes" id="UP001383192">
    <property type="component" value="Unassembled WGS sequence"/>
</dbReference>
<protein>
    <submittedName>
        <fullName evidence="3">Uncharacterized protein</fullName>
    </submittedName>
</protein>
<evidence type="ECO:0000256" key="2">
    <source>
        <dbReference type="SAM" id="Phobius"/>
    </source>
</evidence>
<keyword evidence="2" id="KW-1133">Transmembrane helix</keyword>
<evidence type="ECO:0000313" key="4">
    <source>
        <dbReference type="Proteomes" id="UP001383192"/>
    </source>
</evidence>
<keyword evidence="4" id="KW-1185">Reference proteome</keyword>
<keyword evidence="2" id="KW-0812">Transmembrane</keyword>